<evidence type="ECO:0000256" key="7">
    <source>
        <dbReference type="HAMAP-Rule" id="MF_00125"/>
    </source>
</evidence>
<dbReference type="GO" id="GO:0016757">
    <property type="term" value="F:glycosyltransferase activity"/>
    <property type="evidence" value="ECO:0007669"/>
    <property type="project" value="UniProtKB-KW"/>
</dbReference>
<comment type="subcellular location">
    <subcellularLocation>
        <location evidence="1 7">Cytoplasm</location>
    </subcellularLocation>
</comment>
<proteinExistence type="inferred from homology"/>
<dbReference type="PANTHER" id="PTHR11476:SF7">
    <property type="entry name" value="HISTIDINE--TRNA LIGASE"/>
    <property type="match status" value="1"/>
</dbReference>
<keyword evidence="10" id="KW-0328">Glycosyltransferase</keyword>
<comment type="function">
    <text evidence="6 7">Required for the first step of histidine biosynthesis. May allow the feedback regulation of ATP phosphoribosyltransferase activity by histidine.</text>
</comment>
<evidence type="ECO:0000256" key="1">
    <source>
        <dbReference type="ARBA" id="ARBA00004496"/>
    </source>
</evidence>
<dbReference type="GO" id="GO:0000105">
    <property type="term" value="P:L-histidine biosynthetic process"/>
    <property type="evidence" value="ECO:0007669"/>
    <property type="project" value="UniProtKB-UniRule"/>
</dbReference>
<evidence type="ECO:0000256" key="3">
    <source>
        <dbReference type="ARBA" id="ARBA00005539"/>
    </source>
</evidence>
<dbReference type="InterPro" id="IPR041715">
    <property type="entry name" value="HisRS-like_core"/>
</dbReference>
<dbReference type="GO" id="GO:0005737">
    <property type="term" value="C:cytoplasm"/>
    <property type="evidence" value="ECO:0007669"/>
    <property type="project" value="UniProtKB-SubCell"/>
</dbReference>
<evidence type="ECO:0000313" key="11">
    <source>
        <dbReference type="Proteomes" id="UP000294887"/>
    </source>
</evidence>
<protein>
    <recommendedName>
        <fullName evidence="4 7">ATP phosphoribosyltransferase regulatory subunit</fullName>
    </recommendedName>
</protein>
<dbReference type="Pfam" id="PF13393">
    <property type="entry name" value="tRNA-synt_His"/>
    <property type="match status" value="1"/>
</dbReference>
<dbReference type="RefSeq" id="WP_131906988.1">
    <property type="nucleotide sequence ID" value="NZ_BAAAFU010000001.1"/>
</dbReference>
<dbReference type="UniPathway" id="UPA00031">
    <property type="reaction ID" value="UER00006"/>
</dbReference>
<evidence type="ECO:0000313" key="10">
    <source>
        <dbReference type="EMBL" id="TCJ85289.1"/>
    </source>
</evidence>
<dbReference type="SUPFAM" id="SSF55681">
    <property type="entry name" value="Class II aaRS and biotin synthetases"/>
    <property type="match status" value="1"/>
</dbReference>
<gene>
    <name evidence="7" type="primary">hisZ</name>
    <name evidence="10" type="ORF">EV695_3259</name>
</gene>
<sequence length="395" mass="43844">MNTWLLPEGINESLPDDAEKLEKLRRQLVDRYATWGYRLVMPPMVEYLESLRAGMGTQLDLQTFKITDQQNGRMMGVRADMTPQIARIDAHRISKGDTKASVNRLCYIGTVLRTRSAQQGGSRSPVQVGAEIFGHSGVESDFEIISLMLDTLHSINVTELVLDIGHVGVVNGVAEYAGLTKNQQQNYFDMLSRKSIPEINVWVIEQGLSDSVGAMLEALPMLIGSNDVIETAKERLKEAGQPVLDALEHLENITQLVSNNFPEIKVNIDLAEMRGYSYHTGIMYTVYLPGRGESIANGGRYDGIGEAFGNSRPAIGFSTDLRTLASMMKHTEIKSDGILAPFTLDKDLDQLVTELRQQGKRVIRQLDESSTAVSEQQGCNRKIEKQGDNWIVVAN</sequence>
<feature type="binding site" evidence="8">
    <location>
        <position position="113"/>
    </location>
    <ligand>
        <name>L-histidine</name>
        <dbReference type="ChEBI" id="CHEBI:57595"/>
    </ligand>
</feature>
<feature type="domain" description="Class II Histidinyl-tRNA synthetase (HisRS)-like catalytic core" evidence="9">
    <location>
        <begin position="9"/>
        <end position="324"/>
    </location>
</feature>
<feature type="binding site" evidence="8">
    <location>
        <position position="131"/>
    </location>
    <ligand>
        <name>L-histidine</name>
        <dbReference type="ChEBI" id="CHEBI:57595"/>
    </ligand>
</feature>
<dbReference type="Gene3D" id="3.30.930.10">
    <property type="entry name" value="Bira Bifunctional Protein, Domain 2"/>
    <property type="match status" value="1"/>
</dbReference>
<dbReference type="HAMAP" id="MF_00125">
    <property type="entry name" value="HisZ"/>
    <property type="match status" value="1"/>
</dbReference>
<feature type="binding site" evidence="8">
    <location>
        <position position="274"/>
    </location>
    <ligand>
        <name>L-histidine</name>
        <dbReference type="ChEBI" id="CHEBI:57595"/>
    </ligand>
</feature>
<reference evidence="10 11" key="1">
    <citation type="submission" date="2019-03" db="EMBL/GenBank/DDBJ databases">
        <title>Genomic Encyclopedia of Type Strains, Phase IV (KMG-IV): sequencing the most valuable type-strain genomes for metagenomic binning, comparative biology and taxonomic classification.</title>
        <authorList>
            <person name="Goeker M."/>
        </authorList>
    </citation>
    <scope>NUCLEOTIDE SEQUENCE [LARGE SCALE GENOMIC DNA]</scope>
    <source>
        <strain evidence="10 11">DSM 24830</strain>
    </source>
</reference>
<dbReference type="PANTHER" id="PTHR11476">
    <property type="entry name" value="HISTIDYL-TRNA SYNTHETASE"/>
    <property type="match status" value="1"/>
</dbReference>
<dbReference type="PIRSF" id="PIRSF001549">
    <property type="entry name" value="His-tRNA_synth"/>
    <property type="match status" value="1"/>
</dbReference>
<dbReference type="InterPro" id="IPR045864">
    <property type="entry name" value="aa-tRNA-synth_II/BPL/LPL"/>
</dbReference>
<comment type="caution">
    <text evidence="10">The sequence shown here is derived from an EMBL/GenBank/DDBJ whole genome shotgun (WGS) entry which is preliminary data.</text>
</comment>
<evidence type="ECO:0000259" key="9">
    <source>
        <dbReference type="Pfam" id="PF13393"/>
    </source>
</evidence>
<keyword evidence="7" id="KW-0368">Histidine biosynthesis</keyword>
<accession>A0A4R1EZD8</accession>
<dbReference type="NCBIfam" id="NF009086">
    <property type="entry name" value="PRK12421.1"/>
    <property type="match status" value="1"/>
</dbReference>
<name>A0A4R1EZD8_9GAMM</name>
<keyword evidence="11" id="KW-1185">Reference proteome</keyword>
<dbReference type="NCBIfam" id="TIGR00443">
    <property type="entry name" value="hisZ_biosyn_reg"/>
    <property type="match status" value="1"/>
</dbReference>
<comment type="subunit">
    <text evidence="7">Heteromultimer composed of HisG and HisZ subunits.</text>
</comment>
<feature type="binding site" evidence="8">
    <location>
        <position position="127"/>
    </location>
    <ligand>
        <name>L-histidine</name>
        <dbReference type="ChEBI" id="CHEBI:57595"/>
    </ligand>
</feature>
<comment type="similarity">
    <text evidence="3 7">Belongs to the class-II aminoacyl-tRNA synthetase family. HisZ subfamily.</text>
</comment>
<evidence type="ECO:0000256" key="5">
    <source>
        <dbReference type="ARBA" id="ARBA00022490"/>
    </source>
</evidence>
<dbReference type="EMBL" id="SMFQ01000004">
    <property type="protein sequence ID" value="TCJ85289.1"/>
    <property type="molecule type" value="Genomic_DNA"/>
</dbReference>
<feature type="binding site" evidence="8">
    <location>
        <begin position="80"/>
        <end position="82"/>
    </location>
    <ligand>
        <name>L-histidine</name>
        <dbReference type="ChEBI" id="CHEBI:57595"/>
    </ligand>
</feature>
<evidence type="ECO:0000256" key="4">
    <source>
        <dbReference type="ARBA" id="ARBA00020397"/>
    </source>
</evidence>
<dbReference type="OrthoDB" id="9769617at2"/>
<comment type="miscellaneous">
    <text evidence="7">This function is generally fulfilled by the C-terminal part of HisG, which is missing in some bacteria such as this one.</text>
</comment>
<dbReference type="Proteomes" id="UP000294887">
    <property type="component" value="Unassembled WGS sequence"/>
</dbReference>
<keyword evidence="10" id="KW-0808">Transferase</keyword>
<dbReference type="AlphaFoldDB" id="A0A4R1EZD8"/>
<evidence type="ECO:0000256" key="8">
    <source>
        <dbReference type="PIRSR" id="PIRSR001549-1"/>
    </source>
</evidence>
<dbReference type="CDD" id="cd00773">
    <property type="entry name" value="HisRS-like_core"/>
    <property type="match status" value="1"/>
</dbReference>
<dbReference type="InterPro" id="IPR004516">
    <property type="entry name" value="HisRS/HisZ"/>
</dbReference>
<dbReference type="InterPro" id="IPR004517">
    <property type="entry name" value="HisZ"/>
</dbReference>
<evidence type="ECO:0000256" key="6">
    <source>
        <dbReference type="ARBA" id="ARBA00025246"/>
    </source>
</evidence>
<organism evidence="10 11">
    <name type="scientific">Cocleimonas flava</name>
    <dbReference type="NCBI Taxonomy" id="634765"/>
    <lineage>
        <taxon>Bacteria</taxon>
        <taxon>Pseudomonadati</taxon>
        <taxon>Pseudomonadota</taxon>
        <taxon>Gammaproteobacteria</taxon>
        <taxon>Thiotrichales</taxon>
        <taxon>Thiotrichaceae</taxon>
        <taxon>Cocleimonas</taxon>
    </lineage>
</organism>
<comment type="pathway">
    <text evidence="2 7">Amino-acid biosynthesis; L-histidine biosynthesis; L-histidine from 5-phospho-alpha-D-ribose 1-diphosphate: step 1/9.</text>
</comment>
<dbReference type="NCBIfam" id="NF008935">
    <property type="entry name" value="PRK12292.1-1"/>
    <property type="match status" value="1"/>
</dbReference>
<keyword evidence="5 7" id="KW-0963">Cytoplasm</keyword>
<evidence type="ECO:0000256" key="2">
    <source>
        <dbReference type="ARBA" id="ARBA00004667"/>
    </source>
</evidence>
<keyword evidence="7" id="KW-0028">Amino-acid biosynthesis</keyword>